<dbReference type="SUPFAM" id="SSF47413">
    <property type="entry name" value="lambda repressor-like DNA-binding domains"/>
    <property type="match status" value="1"/>
</dbReference>
<dbReference type="PANTHER" id="PTHR40275:SF1">
    <property type="entry name" value="SSL7038 PROTEIN"/>
    <property type="match status" value="1"/>
</dbReference>
<dbReference type="Pfam" id="PF21716">
    <property type="entry name" value="dnstrm_HI1420"/>
    <property type="match status" value="1"/>
</dbReference>
<accession>A0AAX2HEV3</accession>
<dbReference type="AlphaFoldDB" id="A0AAX2HEV3"/>
<dbReference type="PANTHER" id="PTHR40275">
    <property type="entry name" value="SSL7038 PROTEIN"/>
    <property type="match status" value="1"/>
</dbReference>
<dbReference type="RefSeq" id="WP_047275159.1">
    <property type="nucleotide sequence ID" value="NZ_CAUQZS010000011.1"/>
</dbReference>
<evidence type="ECO:0000313" key="2">
    <source>
        <dbReference type="EMBL" id="SOB55399.1"/>
    </source>
</evidence>
<dbReference type="GO" id="GO:0003677">
    <property type="term" value="F:DNA binding"/>
    <property type="evidence" value="ECO:0007669"/>
    <property type="project" value="InterPro"/>
</dbReference>
<protein>
    <submittedName>
        <fullName evidence="1">Addiction module antidote protein</fullName>
    </submittedName>
</protein>
<dbReference type="InterPro" id="IPR010982">
    <property type="entry name" value="Lambda_DNA-bd_dom_sf"/>
</dbReference>
<name>A0AAX2HEV3_9PSED</name>
<dbReference type="NCBIfam" id="TIGR02684">
    <property type="entry name" value="dnstrm_HI1420"/>
    <property type="match status" value="1"/>
</dbReference>
<keyword evidence="3" id="KW-1185">Reference proteome</keyword>
<dbReference type="EMBL" id="NQKG01000016">
    <property type="protein sequence ID" value="OZY54191.1"/>
    <property type="molecule type" value="Genomic_DNA"/>
</dbReference>
<organism evidence="2 4">
    <name type="scientific">Pseudomonas lundensis</name>
    <dbReference type="NCBI Taxonomy" id="86185"/>
    <lineage>
        <taxon>Bacteria</taxon>
        <taxon>Pseudomonadati</taxon>
        <taxon>Pseudomonadota</taxon>
        <taxon>Gammaproteobacteria</taxon>
        <taxon>Pseudomonadales</taxon>
        <taxon>Pseudomonadaceae</taxon>
        <taxon>Pseudomonas</taxon>
    </lineage>
</organism>
<comment type="caution">
    <text evidence="2">The sequence shown here is derived from an EMBL/GenBank/DDBJ whole genome shotgun (WGS) entry which is preliminary data.</text>
</comment>
<proteinExistence type="predicted"/>
<evidence type="ECO:0000313" key="4">
    <source>
        <dbReference type="Proteomes" id="UP000219564"/>
    </source>
</evidence>
<sequence>MTEQFTRFDTADYLKTPSEMAAYLDACFEEDPGDGSLIRAALNDIARAQGMSQISRDTGLGRESLYKALGSSGNPEFATIIKVMKALGLKLHASAA</sequence>
<dbReference type="Proteomes" id="UP000216897">
    <property type="component" value="Unassembled WGS sequence"/>
</dbReference>
<evidence type="ECO:0000313" key="3">
    <source>
        <dbReference type="Proteomes" id="UP000216897"/>
    </source>
</evidence>
<dbReference type="Proteomes" id="UP000219564">
    <property type="component" value="Unassembled WGS sequence"/>
</dbReference>
<dbReference type="EMBL" id="OBKZ01000056">
    <property type="protein sequence ID" value="SOB55399.1"/>
    <property type="molecule type" value="Genomic_DNA"/>
</dbReference>
<gene>
    <name evidence="1" type="ORF">CJF38_16095</name>
    <name evidence="2" type="ORF">PLUA15_90160</name>
</gene>
<reference evidence="2 4" key="2">
    <citation type="submission" date="2017-08" db="EMBL/GenBank/DDBJ databases">
        <authorList>
            <person name="Chaillou S."/>
        </authorList>
    </citation>
    <scope>NUCLEOTIDE SEQUENCE [LARGE SCALE GENOMIC DNA]</scope>
    <source>
        <strain evidence="2 4">MFPA15A1205</strain>
    </source>
</reference>
<reference evidence="1 3" key="1">
    <citation type="submission" date="2017-08" db="EMBL/GenBank/DDBJ databases">
        <title>Genomic and metabolic characterisation of spoilage-associated Pseudomonas species.</title>
        <authorList>
            <person name="Stanborough T."/>
            <person name="Fegan N."/>
            <person name="Powell S.M."/>
            <person name="Singh T."/>
            <person name="Tamplin M.L."/>
            <person name="Chandry P.S."/>
        </authorList>
    </citation>
    <scope>NUCLEOTIDE SEQUENCE [LARGE SCALE GENOMIC DNA]</scope>
    <source>
        <strain evidence="1 3">L1814</strain>
    </source>
</reference>
<dbReference type="GeneID" id="61882371"/>
<evidence type="ECO:0000313" key="1">
    <source>
        <dbReference type="EMBL" id="OZY54191.1"/>
    </source>
</evidence>
<dbReference type="InterPro" id="IPR014057">
    <property type="entry name" value="HI1420"/>
</dbReference>